<accession>A0ABQ4F0Q9</accession>
<evidence type="ECO:0000313" key="1">
    <source>
        <dbReference type="EMBL" id="GIH00484.1"/>
    </source>
</evidence>
<organism evidence="1 2">
    <name type="scientific">Plantactinospora mayteni</name>
    <dbReference type="NCBI Taxonomy" id="566021"/>
    <lineage>
        <taxon>Bacteria</taxon>
        <taxon>Bacillati</taxon>
        <taxon>Actinomycetota</taxon>
        <taxon>Actinomycetes</taxon>
        <taxon>Micromonosporales</taxon>
        <taxon>Micromonosporaceae</taxon>
        <taxon>Plantactinospora</taxon>
    </lineage>
</organism>
<keyword evidence="2" id="KW-1185">Reference proteome</keyword>
<protein>
    <submittedName>
        <fullName evidence="1">Uncharacterized protein</fullName>
    </submittedName>
</protein>
<name>A0ABQ4F0Q9_9ACTN</name>
<gene>
    <name evidence="1" type="ORF">Pma05_70560</name>
</gene>
<dbReference type="EMBL" id="BONX01000053">
    <property type="protein sequence ID" value="GIH00484.1"/>
    <property type="molecule type" value="Genomic_DNA"/>
</dbReference>
<proteinExistence type="predicted"/>
<evidence type="ECO:0000313" key="2">
    <source>
        <dbReference type="Proteomes" id="UP000621500"/>
    </source>
</evidence>
<sequence>MTTIGSLAAEVAHWFGDYDQALTFVITSAEGHGVELGNQREHAATVELDEDTAQQVWEDAAIATESALD</sequence>
<dbReference type="Proteomes" id="UP000621500">
    <property type="component" value="Unassembled WGS sequence"/>
</dbReference>
<dbReference type="RefSeq" id="WP_203861784.1">
    <property type="nucleotide sequence ID" value="NZ_BAAAZQ010000023.1"/>
</dbReference>
<reference evidence="1 2" key="1">
    <citation type="submission" date="2021-01" db="EMBL/GenBank/DDBJ databases">
        <title>Whole genome shotgun sequence of Plantactinospora mayteni NBRC 109088.</title>
        <authorList>
            <person name="Komaki H."/>
            <person name="Tamura T."/>
        </authorList>
    </citation>
    <scope>NUCLEOTIDE SEQUENCE [LARGE SCALE GENOMIC DNA]</scope>
    <source>
        <strain evidence="1 2">NBRC 109088</strain>
    </source>
</reference>
<comment type="caution">
    <text evidence="1">The sequence shown here is derived from an EMBL/GenBank/DDBJ whole genome shotgun (WGS) entry which is preliminary data.</text>
</comment>